<evidence type="ECO:0000313" key="2">
    <source>
        <dbReference type="EMBL" id="DAD38644.1"/>
    </source>
</evidence>
<evidence type="ECO:0000256" key="1">
    <source>
        <dbReference type="SAM" id="MobiDB-lite"/>
    </source>
</evidence>
<evidence type="ECO:0000313" key="3">
    <source>
        <dbReference type="Proteomes" id="UP000607653"/>
    </source>
</evidence>
<sequence>MAKYQRNNVGPVVLERAGGGNFRLWPAIQGAAFRRKLLDTVMCGVSCHRHAMDSGVASPLQMQILKQKQKPKQQEKEQPKSQQKPKLKKNGGSGRIS</sequence>
<dbReference type="Proteomes" id="UP000607653">
    <property type="component" value="Unassembled WGS sequence"/>
</dbReference>
<dbReference type="AlphaFoldDB" id="A0A822YX48"/>
<organism evidence="2 3">
    <name type="scientific">Nelumbo nucifera</name>
    <name type="common">Sacred lotus</name>
    <dbReference type="NCBI Taxonomy" id="4432"/>
    <lineage>
        <taxon>Eukaryota</taxon>
        <taxon>Viridiplantae</taxon>
        <taxon>Streptophyta</taxon>
        <taxon>Embryophyta</taxon>
        <taxon>Tracheophyta</taxon>
        <taxon>Spermatophyta</taxon>
        <taxon>Magnoliopsida</taxon>
        <taxon>Proteales</taxon>
        <taxon>Nelumbonaceae</taxon>
        <taxon>Nelumbo</taxon>
    </lineage>
</organism>
<keyword evidence="3" id="KW-1185">Reference proteome</keyword>
<accession>A0A822YX48</accession>
<dbReference type="EMBL" id="DUZY01000005">
    <property type="protein sequence ID" value="DAD38644.1"/>
    <property type="molecule type" value="Genomic_DNA"/>
</dbReference>
<gene>
    <name evidence="2" type="ORF">HUJ06_012966</name>
</gene>
<comment type="caution">
    <text evidence="2">The sequence shown here is derived from an EMBL/GenBank/DDBJ whole genome shotgun (WGS) entry which is preliminary data.</text>
</comment>
<feature type="region of interest" description="Disordered" evidence="1">
    <location>
        <begin position="58"/>
        <end position="97"/>
    </location>
</feature>
<name>A0A822YX48_NELNU</name>
<protein>
    <submittedName>
        <fullName evidence="2">Uncharacterized protein</fullName>
    </submittedName>
</protein>
<reference evidence="2 3" key="1">
    <citation type="journal article" date="2020" name="Mol. Biol. Evol.">
        <title>Distinct Expression and Methylation Patterns for Genes with Different Fates following a Single Whole-Genome Duplication in Flowering Plants.</title>
        <authorList>
            <person name="Shi T."/>
            <person name="Rahmani R.S."/>
            <person name="Gugger P.F."/>
            <person name="Wang M."/>
            <person name="Li H."/>
            <person name="Zhang Y."/>
            <person name="Li Z."/>
            <person name="Wang Q."/>
            <person name="Van de Peer Y."/>
            <person name="Marchal K."/>
            <person name="Chen J."/>
        </authorList>
    </citation>
    <scope>NUCLEOTIDE SEQUENCE [LARGE SCALE GENOMIC DNA]</scope>
    <source>
        <tissue evidence="2">Leaf</tissue>
    </source>
</reference>
<proteinExistence type="predicted"/>